<evidence type="ECO:0000313" key="9">
    <source>
        <dbReference type="EMBL" id="KXB56395.1"/>
    </source>
</evidence>
<evidence type="ECO:0000259" key="8">
    <source>
        <dbReference type="PROSITE" id="PS51100"/>
    </source>
</evidence>
<dbReference type="SUPFAM" id="SSF52794">
    <property type="entry name" value="PTS system IIB component-like"/>
    <property type="match status" value="1"/>
</dbReference>
<dbReference type="Proteomes" id="UP000070394">
    <property type="component" value="Unassembled WGS sequence"/>
</dbReference>
<keyword evidence="10" id="KW-1185">Reference proteome</keyword>
<name>A0A133ZLU2_9FIRM</name>
<dbReference type="GO" id="GO:0009401">
    <property type="term" value="P:phosphoenolpyruvate-dependent sugar phosphotransferase system"/>
    <property type="evidence" value="ECO:0007669"/>
    <property type="project" value="UniProtKB-KW"/>
</dbReference>
<evidence type="ECO:0000256" key="1">
    <source>
        <dbReference type="ARBA" id="ARBA00022448"/>
    </source>
</evidence>
<protein>
    <submittedName>
        <fullName evidence="9">PTS system, Lactose/Cellobiose specific IIB subunit</fullName>
    </submittedName>
</protein>
<dbReference type="AlphaFoldDB" id="A0A133ZLU2"/>
<dbReference type="RefSeq" id="WP_060931583.1">
    <property type="nucleotide sequence ID" value="NZ_KQ959836.1"/>
</dbReference>
<keyword evidence="6" id="KW-0418">Kinase</keyword>
<evidence type="ECO:0000256" key="7">
    <source>
        <dbReference type="PROSITE-ProRule" id="PRU00423"/>
    </source>
</evidence>
<dbReference type="STRING" id="467210.HMPREF1866_01903"/>
<dbReference type="InterPro" id="IPR013012">
    <property type="entry name" value="PTS_EIIB_3"/>
</dbReference>
<dbReference type="InterPro" id="IPR036095">
    <property type="entry name" value="PTS_EIIB-like_sf"/>
</dbReference>
<evidence type="ECO:0000313" key="10">
    <source>
        <dbReference type="Proteomes" id="UP000070394"/>
    </source>
</evidence>
<keyword evidence="4" id="KW-0808">Transferase</keyword>
<dbReference type="GO" id="GO:0016301">
    <property type="term" value="F:kinase activity"/>
    <property type="evidence" value="ECO:0007669"/>
    <property type="project" value="UniProtKB-KW"/>
</dbReference>
<dbReference type="Gene3D" id="3.40.50.2300">
    <property type="match status" value="1"/>
</dbReference>
<comment type="caution">
    <text evidence="9">The sequence shown here is derived from an EMBL/GenBank/DDBJ whole genome shotgun (WGS) entry which is preliminary data.</text>
</comment>
<dbReference type="Pfam" id="PF02302">
    <property type="entry name" value="PTS_IIB"/>
    <property type="match status" value="1"/>
</dbReference>
<gene>
    <name evidence="9" type="ORF">HMPREF1866_01903</name>
</gene>
<evidence type="ECO:0000256" key="4">
    <source>
        <dbReference type="ARBA" id="ARBA00022679"/>
    </source>
</evidence>
<dbReference type="InterPro" id="IPR003501">
    <property type="entry name" value="PTS_EIIB_2/3"/>
</dbReference>
<keyword evidence="3" id="KW-0762">Sugar transport</keyword>
<dbReference type="EMBL" id="LSDA01000102">
    <property type="protein sequence ID" value="KXB56395.1"/>
    <property type="molecule type" value="Genomic_DNA"/>
</dbReference>
<dbReference type="GO" id="GO:0008982">
    <property type="term" value="F:protein-N(PI)-phosphohistidine-sugar phosphotransferase activity"/>
    <property type="evidence" value="ECO:0007669"/>
    <property type="project" value="InterPro"/>
</dbReference>
<evidence type="ECO:0000256" key="3">
    <source>
        <dbReference type="ARBA" id="ARBA00022597"/>
    </source>
</evidence>
<evidence type="ECO:0000256" key="5">
    <source>
        <dbReference type="ARBA" id="ARBA00022683"/>
    </source>
</evidence>
<dbReference type="CDD" id="cd05564">
    <property type="entry name" value="PTS_IIB_chitobiose_lichenan"/>
    <property type="match status" value="1"/>
</dbReference>
<dbReference type="OrthoDB" id="9808134at2"/>
<dbReference type="PROSITE" id="PS51100">
    <property type="entry name" value="PTS_EIIB_TYPE_3"/>
    <property type="match status" value="1"/>
</dbReference>
<dbReference type="InterPro" id="IPR051819">
    <property type="entry name" value="PTS_sugar-specific_EIIB"/>
</dbReference>
<proteinExistence type="predicted"/>
<sequence length="103" mass="10947">MKVLFVCSSGMSSTIAVNALKKEAAKHGEDIDVLAIGTQAVDDEVKNGWNCVMVAPQIRHRFDNIKAAADAQNIPCALIEPMAYSPLGGPKLYTQMKGLTGGN</sequence>
<keyword evidence="1" id="KW-0813">Transport</keyword>
<dbReference type="PANTHER" id="PTHR34581">
    <property type="entry name" value="PTS SYSTEM N,N'-DIACETYLCHITOBIOSE-SPECIFIC EIIB COMPONENT"/>
    <property type="match status" value="1"/>
</dbReference>
<evidence type="ECO:0000256" key="2">
    <source>
        <dbReference type="ARBA" id="ARBA00022553"/>
    </source>
</evidence>
<organism evidence="9 10">
    <name type="scientific">Lachnoanaerobaculum saburreum</name>
    <dbReference type="NCBI Taxonomy" id="467210"/>
    <lineage>
        <taxon>Bacteria</taxon>
        <taxon>Bacillati</taxon>
        <taxon>Bacillota</taxon>
        <taxon>Clostridia</taxon>
        <taxon>Lachnospirales</taxon>
        <taxon>Lachnospiraceae</taxon>
        <taxon>Lachnoanaerobaculum</taxon>
    </lineage>
</organism>
<keyword evidence="2" id="KW-0597">Phosphoprotein</keyword>
<dbReference type="PATRIC" id="fig|467210.3.peg.1884"/>
<feature type="domain" description="PTS EIIB type-3" evidence="8">
    <location>
        <begin position="1"/>
        <end position="103"/>
    </location>
</feature>
<feature type="modified residue" description="Phosphocysteine; by EIIA" evidence="7">
    <location>
        <position position="7"/>
    </location>
</feature>
<keyword evidence="5" id="KW-0598">Phosphotransferase system</keyword>
<accession>A0A133ZLU2</accession>
<evidence type="ECO:0000256" key="6">
    <source>
        <dbReference type="ARBA" id="ARBA00022777"/>
    </source>
</evidence>
<dbReference type="PANTHER" id="PTHR34581:SF2">
    <property type="entry name" value="PTS SYSTEM N,N'-DIACETYLCHITOBIOSE-SPECIFIC EIIB COMPONENT"/>
    <property type="match status" value="1"/>
</dbReference>
<reference evidence="10" key="1">
    <citation type="submission" date="2016-01" db="EMBL/GenBank/DDBJ databases">
        <authorList>
            <person name="Mitreva M."/>
            <person name="Pepin K.H."/>
            <person name="Mihindukulasuriya K.A."/>
            <person name="Fulton R."/>
            <person name="Fronick C."/>
            <person name="O'Laughlin M."/>
            <person name="Miner T."/>
            <person name="Herter B."/>
            <person name="Rosa B.A."/>
            <person name="Cordes M."/>
            <person name="Tomlinson C."/>
            <person name="Wollam A."/>
            <person name="Palsikar V.B."/>
            <person name="Mardis E.R."/>
            <person name="Wilson R.K."/>
        </authorList>
    </citation>
    <scope>NUCLEOTIDE SEQUENCE [LARGE SCALE GENOMIC DNA]</scope>
    <source>
        <strain evidence="10">DNF00896</strain>
    </source>
</reference>